<dbReference type="SUPFAM" id="SSF53649">
    <property type="entry name" value="Alkaline phosphatase-like"/>
    <property type="match status" value="1"/>
</dbReference>
<dbReference type="Pfam" id="PF00884">
    <property type="entry name" value="Sulfatase"/>
    <property type="match status" value="1"/>
</dbReference>
<protein>
    <submittedName>
        <fullName evidence="3">Putative exported sulfatase</fullName>
    </submittedName>
</protein>
<reference evidence="3 4" key="1">
    <citation type="journal article" date="2010" name="J. Bacteriol.">
        <title>Genome sequence of Lentisphaera araneosa HTCC2155T, the type species of the order Lentisphaerales in the phylum Lentisphaerae.</title>
        <authorList>
            <person name="Thrash J.C."/>
            <person name="Cho J.C."/>
            <person name="Vergin K.L."/>
            <person name="Morris R.M."/>
            <person name="Giovannoni S.J."/>
        </authorList>
    </citation>
    <scope>NUCLEOTIDE SEQUENCE [LARGE SCALE GENOMIC DNA]</scope>
    <source>
        <strain evidence="3 4">HTCC2155</strain>
    </source>
</reference>
<evidence type="ECO:0000259" key="2">
    <source>
        <dbReference type="Pfam" id="PF00884"/>
    </source>
</evidence>
<dbReference type="InterPro" id="IPR000917">
    <property type="entry name" value="Sulfatase_N"/>
</dbReference>
<gene>
    <name evidence="3" type="ORF">LNTAR_11441</name>
</gene>
<dbReference type="OrthoDB" id="9764377at2"/>
<dbReference type="Gene3D" id="3.40.720.10">
    <property type="entry name" value="Alkaline Phosphatase, subunit A"/>
    <property type="match status" value="1"/>
</dbReference>
<name>A6DJ91_9BACT</name>
<dbReference type="RefSeq" id="WP_007277963.1">
    <property type="nucleotide sequence ID" value="NZ_ABCK01000005.1"/>
</dbReference>
<dbReference type="PANTHER" id="PTHR43751:SF3">
    <property type="entry name" value="SULFATASE N-TERMINAL DOMAIN-CONTAINING PROTEIN"/>
    <property type="match status" value="1"/>
</dbReference>
<comment type="caution">
    <text evidence="3">The sequence shown here is derived from an EMBL/GenBank/DDBJ whole genome shotgun (WGS) entry which is preliminary data.</text>
</comment>
<evidence type="ECO:0000313" key="3">
    <source>
        <dbReference type="EMBL" id="EDM28527.1"/>
    </source>
</evidence>
<keyword evidence="1" id="KW-0732">Signal</keyword>
<dbReference type="STRING" id="313628.LNTAR_11441"/>
<accession>A6DJ91</accession>
<dbReference type="CDD" id="cd16145">
    <property type="entry name" value="ARS_like"/>
    <property type="match status" value="1"/>
</dbReference>
<sequence length="459" mass="51543">MIKSFFTFLLMLGFGSLASEKPNIIYILADDLGIGDLGTYGQKITKTPHLDQMAAEGMKFHQHYSGSTVCAPSRSVLLTGKTSGYAQIRANSPNGKYEFGQTPLAAGTQSIPTMLKDAGYATGVFGKWGLGYTHNSGNPALHGVDEFYGFKCQKHAHHYYPDFLWKNNEKVMLNKKVYAHDIIHREAEAFVRKHAENKQPFFLYLAEIIPHADLDVPADSMAEYEGKIEETKTFKGNRFYYPQDKPRTAFAGMVTRMDKDIGVLMNLLKELGIDDNTIVMFSSDNGCHIEGGADPEFFGSNGAFTGHKRDFYEGGIRTPFIVRWPGKIKAGSESNHISAFWDIMPTFAEISGAQTPADINGISMTPTLFSQGSQPAHRSLYWEIDLHESKRALRMGDWKLIKLFINNPDKKKTFLFNLKKDPAEQNNLATQYPEIVQKLEKEMDASRVPSKEFPLFSKK</sequence>
<evidence type="ECO:0000313" key="4">
    <source>
        <dbReference type="Proteomes" id="UP000004947"/>
    </source>
</evidence>
<dbReference type="PANTHER" id="PTHR43751">
    <property type="entry name" value="SULFATASE"/>
    <property type="match status" value="1"/>
</dbReference>
<dbReference type="AlphaFoldDB" id="A6DJ91"/>
<feature type="signal peptide" evidence="1">
    <location>
        <begin position="1"/>
        <end position="18"/>
    </location>
</feature>
<feature type="chain" id="PRO_5002694021" evidence="1">
    <location>
        <begin position="19"/>
        <end position="459"/>
    </location>
</feature>
<feature type="domain" description="Sulfatase N-terminal" evidence="2">
    <location>
        <begin position="22"/>
        <end position="352"/>
    </location>
</feature>
<organism evidence="3 4">
    <name type="scientific">Lentisphaera araneosa HTCC2155</name>
    <dbReference type="NCBI Taxonomy" id="313628"/>
    <lineage>
        <taxon>Bacteria</taxon>
        <taxon>Pseudomonadati</taxon>
        <taxon>Lentisphaerota</taxon>
        <taxon>Lentisphaeria</taxon>
        <taxon>Lentisphaerales</taxon>
        <taxon>Lentisphaeraceae</taxon>
        <taxon>Lentisphaera</taxon>
    </lineage>
</organism>
<proteinExistence type="predicted"/>
<dbReference type="eggNOG" id="COG3119">
    <property type="taxonomic scope" value="Bacteria"/>
</dbReference>
<evidence type="ECO:0000256" key="1">
    <source>
        <dbReference type="SAM" id="SignalP"/>
    </source>
</evidence>
<dbReference type="InterPro" id="IPR017850">
    <property type="entry name" value="Alkaline_phosphatase_core_sf"/>
</dbReference>
<dbReference type="InterPro" id="IPR052701">
    <property type="entry name" value="GAG_Ulvan_Degrading_Sulfatases"/>
</dbReference>
<dbReference type="EMBL" id="ABCK01000005">
    <property type="protein sequence ID" value="EDM28527.1"/>
    <property type="molecule type" value="Genomic_DNA"/>
</dbReference>
<keyword evidence="4" id="KW-1185">Reference proteome</keyword>
<dbReference type="Proteomes" id="UP000004947">
    <property type="component" value="Unassembled WGS sequence"/>
</dbReference>
<dbReference type="Gene3D" id="3.30.1120.10">
    <property type="match status" value="1"/>
</dbReference>